<feature type="region of interest" description="Disordered" evidence="1">
    <location>
        <begin position="20"/>
        <end position="63"/>
    </location>
</feature>
<evidence type="ECO:0000256" key="1">
    <source>
        <dbReference type="SAM" id="MobiDB-lite"/>
    </source>
</evidence>
<keyword evidence="3" id="KW-1185">Reference proteome</keyword>
<organism evidence="2 3">
    <name type="scientific">Streptomyces chitinivorans</name>
    <dbReference type="NCBI Taxonomy" id="1257027"/>
    <lineage>
        <taxon>Bacteria</taxon>
        <taxon>Bacillati</taxon>
        <taxon>Actinomycetota</taxon>
        <taxon>Actinomycetes</taxon>
        <taxon>Kitasatosporales</taxon>
        <taxon>Streptomycetaceae</taxon>
        <taxon>Streptomyces</taxon>
    </lineage>
</organism>
<evidence type="ECO:0000313" key="2">
    <source>
        <dbReference type="EMBL" id="MFH0246808.1"/>
    </source>
</evidence>
<feature type="compositionally biased region" description="Basic residues" evidence="1">
    <location>
        <begin position="24"/>
        <end position="45"/>
    </location>
</feature>
<reference evidence="2 3" key="1">
    <citation type="submission" date="2024-10" db="EMBL/GenBank/DDBJ databases">
        <authorList>
            <person name="Cho J.-C."/>
        </authorList>
    </citation>
    <scope>NUCLEOTIDE SEQUENCE [LARGE SCALE GENOMIC DNA]</scope>
    <source>
        <strain evidence="2 3">KCTC29696</strain>
    </source>
</reference>
<protein>
    <submittedName>
        <fullName evidence="2">Uncharacterized protein</fullName>
    </submittedName>
</protein>
<name>A0ABW7HLS2_9ACTN</name>
<accession>A0ABW7HLS2</accession>
<evidence type="ECO:0000313" key="3">
    <source>
        <dbReference type="Proteomes" id="UP001607069"/>
    </source>
</evidence>
<gene>
    <name evidence="2" type="ORF">ACG5V6_01035</name>
</gene>
<feature type="region of interest" description="Disordered" evidence="1">
    <location>
        <begin position="85"/>
        <end position="104"/>
    </location>
</feature>
<dbReference type="EMBL" id="JBIHMK010000002">
    <property type="protein sequence ID" value="MFH0246808.1"/>
    <property type="molecule type" value="Genomic_DNA"/>
</dbReference>
<dbReference type="Proteomes" id="UP001607069">
    <property type="component" value="Unassembled WGS sequence"/>
</dbReference>
<dbReference type="RefSeq" id="WP_279949633.1">
    <property type="nucleotide sequence ID" value="NZ_BAABEN010000012.1"/>
</dbReference>
<sequence length="104" mass="11342">MNGTRCTRCELLIGMGCACPSPGKGRRKQPAAVRRIPKSKARQGGKRSNSARPLRGDAFPYGDYGDYGDDRAAGEFREELRDITERGSSVRTVSGGLPTLGRRR</sequence>
<proteinExistence type="predicted"/>
<comment type="caution">
    <text evidence="2">The sequence shown here is derived from an EMBL/GenBank/DDBJ whole genome shotgun (WGS) entry which is preliminary data.</text>
</comment>